<organism evidence="1 2">
    <name type="scientific">Streblomastix strix</name>
    <dbReference type="NCBI Taxonomy" id="222440"/>
    <lineage>
        <taxon>Eukaryota</taxon>
        <taxon>Metamonada</taxon>
        <taxon>Preaxostyla</taxon>
        <taxon>Oxymonadida</taxon>
        <taxon>Streblomastigidae</taxon>
        <taxon>Streblomastix</taxon>
    </lineage>
</organism>
<feature type="non-terminal residue" evidence="1">
    <location>
        <position position="1"/>
    </location>
</feature>
<proteinExistence type="predicted"/>
<feature type="non-terminal residue" evidence="1">
    <location>
        <position position="495"/>
    </location>
</feature>
<name>A0A5J4TQF1_9EUKA</name>
<evidence type="ECO:0000313" key="1">
    <source>
        <dbReference type="EMBL" id="KAA6360153.1"/>
    </source>
</evidence>
<accession>A0A5J4TQF1</accession>
<sequence length="495" mass="53517">SSCSSSGNGGAIYAELNINAALSIDNGIFKDCNCTQPGNGGSLCILQQTDSSKIFITDSSFINCLTLAGTSNQYGWGGAIYINISYNPPSLTATNFQLTDLSFTNCKASGAGNNLHILSPDTHATGQAIKNGNLLTVKNLSDPPNIISDLYVSPSYAYDYMGINKFIETDNQGTINLDLHEPLFEQYFISNVPNPSYIDGNNGKDIKFCGEQYSKCQTIKYCTERNPTPFSGNPPSDSSYSIILTSSTALDTNIQIISTTLLNGHIMIQSDGYNPTEDYTKQSIQTQSFSRSLFTITGTSHLQLLGLHFDSLNPTSNNPLISIQSDDNQNPEVTIKDCIFEQINPESISLNHTLVKVSGGHFIVENSLIQNYEFINAQRAIELGSFGQYQVDVINSEFKNISQVGTTGDNGGATIFGSQDQGRNLFVRDCIFTDITSNGNGGAISIAGTRGTTEISGSTFIRCKGRSGGAIYASKGYFALVIIDNQCYFKDCESN</sequence>
<dbReference type="AlphaFoldDB" id="A0A5J4TQF1"/>
<reference evidence="1 2" key="1">
    <citation type="submission" date="2019-03" db="EMBL/GenBank/DDBJ databases">
        <title>Single cell metagenomics reveals metabolic interactions within the superorganism composed of flagellate Streblomastix strix and complex community of Bacteroidetes bacteria on its surface.</title>
        <authorList>
            <person name="Treitli S.C."/>
            <person name="Kolisko M."/>
            <person name="Husnik F."/>
            <person name="Keeling P."/>
            <person name="Hampl V."/>
        </authorList>
    </citation>
    <scope>NUCLEOTIDE SEQUENCE [LARGE SCALE GENOMIC DNA]</scope>
    <source>
        <strain evidence="1">ST1C</strain>
    </source>
</reference>
<evidence type="ECO:0008006" key="3">
    <source>
        <dbReference type="Google" id="ProtNLM"/>
    </source>
</evidence>
<protein>
    <recommendedName>
        <fullName evidence="3">Right handed beta helix domain-containing protein</fullName>
    </recommendedName>
</protein>
<dbReference type="SUPFAM" id="SSF51126">
    <property type="entry name" value="Pectin lyase-like"/>
    <property type="match status" value="1"/>
</dbReference>
<evidence type="ECO:0000313" key="2">
    <source>
        <dbReference type="Proteomes" id="UP000324800"/>
    </source>
</evidence>
<dbReference type="InterPro" id="IPR011050">
    <property type="entry name" value="Pectin_lyase_fold/virulence"/>
</dbReference>
<comment type="caution">
    <text evidence="1">The sequence shown here is derived from an EMBL/GenBank/DDBJ whole genome shotgun (WGS) entry which is preliminary data.</text>
</comment>
<dbReference type="EMBL" id="SNRW01027339">
    <property type="protein sequence ID" value="KAA6360153.1"/>
    <property type="molecule type" value="Genomic_DNA"/>
</dbReference>
<gene>
    <name evidence="1" type="ORF">EZS28_044320</name>
</gene>
<dbReference type="Proteomes" id="UP000324800">
    <property type="component" value="Unassembled WGS sequence"/>
</dbReference>